<reference evidence="7 8" key="1">
    <citation type="submission" date="2021-10" db="EMBL/GenBank/DDBJ databases">
        <title>Draft genome of Aestuariibacter halophilus JC2043.</title>
        <authorList>
            <person name="Emsley S.A."/>
            <person name="Pfannmuller K.M."/>
            <person name="Ushijima B."/>
            <person name="Saw J.H."/>
            <person name="Videau P."/>
        </authorList>
    </citation>
    <scope>NUCLEOTIDE SEQUENCE [LARGE SCALE GENOMIC DNA]</scope>
    <source>
        <strain evidence="7 8">JC2043</strain>
    </source>
</reference>
<dbReference type="Pfam" id="PF02900">
    <property type="entry name" value="LigB"/>
    <property type="match status" value="1"/>
</dbReference>
<dbReference type="Proteomes" id="UP001520878">
    <property type="component" value="Unassembled WGS sequence"/>
</dbReference>
<organism evidence="7 8">
    <name type="scientific">Fluctibacter halophilus</name>
    <dbReference type="NCBI Taxonomy" id="226011"/>
    <lineage>
        <taxon>Bacteria</taxon>
        <taxon>Pseudomonadati</taxon>
        <taxon>Pseudomonadota</taxon>
        <taxon>Gammaproteobacteria</taxon>
        <taxon>Alteromonadales</taxon>
        <taxon>Alteromonadaceae</taxon>
        <taxon>Fluctibacter</taxon>
    </lineage>
</organism>
<comment type="similarity">
    <text evidence="2">Belongs to the DODA-type extradiol aromatic ring-opening dioxygenase family.</text>
</comment>
<dbReference type="PANTHER" id="PTHR30096">
    <property type="entry name" value="4,5-DOPA DIOXYGENASE EXTRADIOL-LIKE PROTEIN"/>
    <property type="match status" value="1"/>
</dbReference>
<dbReference type="InterPro" id="IPR004183">
    <property type="entry name" value="Xdiol_dOase_suB"/>
</dbReference>
<gene>
    <name evidence="7" type="ORF">LJ739_03420</name>
</gene>
<comment type="cofactor">
    <cofactor evidence="1">
        <name>Zn(2+)</name>
        <dbReference type="ChEBI" id="CHEBI:29105"/>
    </cofactor>
</comment>
<sequence>MNYPLSPSPMSNTPIVFLSHGGGPMPVLGDPTHQQLIEQLRTLPTRLPRPRRILVISAHWEASPVKVTTQRLPGLYYDYHGFPPESYQLAYPVNGDPDWAANIIETLAQRGIDAQAEQQRGLDHGVFVPLMLMYPEADIPCLQLSLHPSLDSELHMAIGVALRSVVSPDTLVIGSGFSFHNMAEFFRPTEQGQHSNLAFEQWLEDTLTGSLGEERRQQALNDWQQAPGARFCHPREEHLIPLMVCYGIAGRGADMALQCEVLGKRASQFVWR</sequence>
<name>A0ABS8G4C3_9ALTE</name>
<dbReference type="SUPFAM" id="SSF53213">
    <property type="entry name" value="LigB-like"/>
    <property type="match status" value="1"/>
</dbReference>
<evidence type="ECO:0000313" key="7">
    <source>
        <dbReference type="EMBL" id="MCC2615288.1"/>
    </source>
</evidence>
<evidence type="ECO:0000256" key="5">
    <source>
        <dbReference type="ARBA" id="ARBA00023002"/>
    </source>
</evidence>
<evidence type="ECO:0000256" key="1">
    <source>
        <dbReference type="ARBA" id="ARBA00001947"/>
    </source>
</evidence>
<dbReference type="PANTHER" id="PTHR30096:SF0">
    <property type="entry name" value="4,5-DOPA DIOXYGENASE EXTRADIOL-LIKE PROTEIN"/>
    <property type="match status" value="1"/>
</dbReference>
<dbReference type="InterPro" id="IPR014436">
    <property type="entry name" value="Extradiol_dOase_DODA"/>
</dbReference>
<evidence type="ECO:0000256" key="4">
    <source>
        <dbReference type="ARBA" id="ARBA00022833"/>
    </source>
</evidence>
<evidence type="ECO:0000256" key="3">
    <source>
        <dbReference type="ARBA" id="ARBA00022723"/>
    </source>
</evidence>
<proteinExistence type="inferred from homology"/>
<keyword evidence="8" id="KW-1185">Reference proteome</keyword>
<accession>A0ABS8G4C3</accession>
<keyword evidence="4" id="KW-0862">Zinc</keyword>
<dbReference type="RefSeq" id="WP_229157195.1">
    <property type="nucleotide sequence ID" value="NZ_JAJEWP010000001.1"/>
</dbReference>
<evidence type="ECO:0000256" key="2">
    <source>
        <dbReference type="ARBA" id="ARBA00007581"/>
    </source>
</evidence>
<evidence type="ECO:0000259" key="6">
    <source>
        <dbReference type="Pfam" id="PF02900"/>
    </source>
</evidence>
<keyword evidence="5" id="KW-0560">Oxidoreductase</keyword>
<dbReference type="CDD" id="cd07363">
    <property type="entry name" value="45_DOPA_Dioxygenase"/>
    <property type="match status" value="1"/>
</dbReference>
<dbReference type="GO" id="GO:0051213">
    <property type="term" value="F:dioxygenase activity"/>
    <property type="evidence" value="ECO:0007669"/>
    <property type="project" value="UniProtKB-KW"/>
</dbReference>
<dbReference type="EMBL" id="JAJEWP010000001">
    <property type="protein sequence ID" value="MCC2615288.1"/>
    <property type="molecule type" value="Genomic_DNA"/>
</dbReference>
<evidence type="ECO:0000313" key="8">
    <source>
        <dbReference type="Proteomes" id="UP001520878"/>
    </source>
</evidence>
<keyword evidence="3" id="KW-0479">Metal-binding</keyword>
<comment type="caution">
    <text evidence="7">The sequence shown here is derived from an EMBL/GenBank/DDBJ whole genome shotgun (WGS) entry which is preliminary data.</text>
</comment>
<protein>
    <submittedName>
        <fullName evidence="7">Dioxygenase</fullName>
    </submittedName>
</protein>
<dbReference type="Gene3D" id="3.40.830.10">
    <property type="entry name" value="LigB-like"/>
    <property type="match status" value="1"/>
</dbReference>
<feature type="domain" description="Extradiol ring-cleavage dioxygenase class III enzyme subunit B" evidence="6">
    <location>
        <begin position="14"/>
        <end position="251"/>
    </location>
</feature>
<dbReference type="PIRSF" id="PIRSF006157">
    <property type="entry name" value="Doxgns_DODA"/>
    <property type="match status" value="1"/>
</dbReference>
<keyword evidence="7" id="KW-0223">Dioxygenase</keyword>